<evidence type="ECO:0000313" key="1">
    <source>
        <dbReference type="EMBL" id="CAC35205.1"/>
    </source>
</evidence>
<name>Q9BA12_9CHLO</name>
<reference evidence="1" key="1">
    <citation type="journal article" date="1986" name="Nucleic Acids Res.">
        <title>Peculiar feature of the organization of rRNA genes of the Chlorella chloroplast DNA.</title>
        <authorList>
            <person name="Yamada T."/>
            <person name="Shimaji M."/>
        </authorList>
    </citation>
    <scope>NUCLEOTIDE SEQUENCE</scope>
    <source>
        <strain evidence="1">C-87</strain>
    </source>
</reference>
<proteinExistence type="predicted"/>
<protein>
    <submittedName>
        <fullName evidence="1">Uncharacterized protein</fullName>
    </submittedName>
</protein>
<keyword evidence="1" id="KW-0934">Plastid</keyword>
<keyword evidence="1" id="KW-0150">Chloroplast</keyword>
<geneLocation type="chloroplast" evidence="1"/>
<organism evidence="1">
    <name type="scientific">Chloroidium ellipsoideum</name>
    <dbReference type="NCBI Taxonomy" id="63676"/>
    <lineage>
        <taxon>Eukaryota</taxon>
        <taxon>Viridiplantae</taxon>
        <taxon>Chlorophyta</taxon>
        <taxon>core chlorophytes</taxon>
        <taxon>Trebouxiophyceae</taxon>
        <taxon>Watanabeales</taxon>
        <taxon>Watanabeaceae</taxon>
        <taxon>Chloroidium</taxon>
    </lineage>
</organism>
<sequence length="135" mass="15223">MFSFPGRTDAIILPSQLRSAESARVYTRIPRSTMSVPTKATAYLDEKPSLVNTRVQSDESSQESKILLCTVPKTDHKFRARVSGGQLLADLTGIHGEYGDVKLIAAKIRKAFEKGQIRILEKERHRRYYHFISSG</sequence>
<dbReference type="EMBL" id="X03848">
    <property type="protein sequence ID" value="CAC35205.1"/>
    <property type="molecule type" value="Genomic_DNA"/>
</dbReference>
<dbReference type="AlphaFoldDB" id="Q9BA12"/>
<accession>Q9BA12</accession>